<accession>A0A9E2NZG4</accession>
<evidence type="ECO:0000313" key="2">
    <source>
        <dbReference type="Proteomes" id="UP000823914"/>
    </source>
</evidence>
<reference evidence="1" key="2">
    <citation type="submission" date="2021-04" db="EMBL/GenBank/DDBJ databases">
        <authorList>
            <person name="Gilroy R."/>
        </authorList>
    </citation>
    <scope>NUCLEOTIDE SEQUENCE</scope>
    <source>
        <strain evidence="1">Gambia15-2214</strain>
    </source>
</reference>
<proteinExistence type="predicted"/>
<organism evidence="1 2">
    <name type="scientific">Candidatus Treponema excrementipullorum</name>
    <dbReference type="NCBI Taxonomy" id="2838768"/>
    <lineage>
        <taxon>Bacteria</taxon>
        <taxon>Pseudomonadati</taxon>
        <taxon>Spirochaetota</taxon>
        <taxon>Spirochaetia</taxon>
        <taxon>Spirochaetales</taxon>
        <taxon>Treponemataceae</taxon>
        <taxon>Treponema</taxon>
    </lineage>
</organism>
<dbReference type="AlphaFoldDB" id="A0A9E2NZG4"/>
<gene>
    <name evidence="1" type="ORF">IAA16_09260</name>
</gene>
<protein>
    <submittedName>
        <fullName evidence="1">Uncharacterized protein</fullName>
    </submittedName>
</protein>
<reference evidence="1" key="1">
    <citation type="journal article" date="2021" name="PeerJ">
        <title>Extensive microbial diversity within the chicken gut microbiome revealed by metagenomics and culture.</title>
        <authorList>
            <person name="Gilroy R."/>
            <person name="Ravi A."/>
            <person name="Getino M."/>
            <person name="Pursley I."/>
            <person name="Horton D.L."/>
            <person name="Alikhan N.F."/>
            <person name="Baker D."/>
            <person name="Gharbi K."/>
            <person name="Hall N."/>
            <person name="Watson M."/>
            <person name="Adriaenssens E.M."/>
            <person name="Foster-Nyarko E."/>
            <person name="Jarju S."/>
            <person name="Secka A."/>
            <person name="Antonio M."/>
            <person name="Oren A."/>
            <person name="Chaudhuri R.R."/>
            <person name="La Ragione R."/>
            <person name="Hildebrand F."/>
            <person name="Pallen M.J."/>
        </authorList>
    </citation>
    <scope>NUCLEOTIDE SEQUENCE</scope>
    <source>
        <strain evidence="1">Gambia15-2214</strain>
    </source>
</reference>
<dbReference type="EMBL" id="JAHLFV010000213">
    <property type="protein sequence ID" value="MBU3850741.1"/>
    <property type="molecule type" value="Genomic_DNA"/>
</dbReference>
<dbReference type="Proteomes" id="UP000823914">
    <property type="component" value="Unassembled WGS sequence"/>
</dbReference>
<evidence type="ECO:0000313" key="1">
    <source>
        <dbReference type="EMBL" id="MBU3850741.1"/>
    </source>
</evidence>
<comment type="caution">
    <text evidence="1">The sequence shown here is derived from an EMBL/GenBank/DDBJ whole genome shotgun (WGS) entry which is preliminary data.</text>
</comment>
<name>A0A9E2NZG4_9SPIR</name>
<sequence length="65" mass="7429">MATSSLYKTFSLRTKEETNAFMKIFEEALHNPPKVEKSGVEMSDEKSIENIIRILQKQNGSHTSK</sequence>